<dbReference type="InterPro" id="IPR021858">
    <property type="entry name" value="Fun_TF"/>
</dbReference>
<dbReference type="STRING" id="1016849.A0A0D1YJQ5"/>
<reference evidence="3 4" key="1">
    <citation type="submission" date="2015-01" db="EMBL/GenBank/DDBJ databases">
        <title>The Genome Sequence of Exophiala sideris CBS121828.</title>
        <authorList>
            <consortium name="The Broad Institute Genomics Platform"/>
            <person name="Cuomo C."/>
            <person name="de Hoog S."/>
            <person name="Gorbushina A."/>
            <person name="Stielow B."/>
            <person name="Teixiera M."/>
            <person name="Abouelleil A."/>
            <person name="Chapman S.B."/>
            <person name="Priest M."/>
            <person name="Young S.K."/>
            <person name="Wortman J."/>
            <person name="Nusbaum C."/>
            <person name="Birren B."/>
        </authorList>
    </citation>
    <scope>NUCLEOTIDE SEQUENCE [LARGE SCALE GENOMIC DNA]</scope>
    <source>
        <strain evidence="3 4">CBS 121828</strain>
    </source>
</reference>
<dbReference type="PANTHER" id="PTHR37534">
    <property type="entry name" value="TRANSCRIPTIONAL ACTIVATOR PROTEIN UGA3"/>
    <property type="match status" value="1"/>
</dbReference>
<accession>A0A0D1YJQ5</accession>
<protein>
    <recommendedName>
        <fullName evidence="5">Transcription factor domain-containing protein</fullName>
    </recommendedName>
</protein>
<organism evidence="3 4">
    <name type="scientific">Exophiala sideris</name>
    <dbReference type="NCBI Taxonomy" id="1016849"/>
    <lineage>
        <taxon>Eukaryota</taxon>
        <taxon>Fungi</taxon>
        <taxon>Dikarya</taxon>
        <taxon>Ascomycota</taxon>
        <taxon>Pezizomycotina</taxon>
        <taxon>Eurotiomycetes</taxon>
        <taxon>Chaetothyriomycetidae</taxon>
        <taxon>Chaetothyriales</taxon>
        <taxon>Herpotrichiellaceae</taxon>
        <taxon>Exophiala</taxon>
    </lineage>
</organism>
<proteinExistence type="predicted"/>
<evidence type="ECO:0008006" key="5">
    <source>
        <dbReference type="Google" id="ProtNLM"/>
    </source>
</evidence>
<dbReference type="EMBL" id="KN846952">
    <property type="protein sequence ID" value="KIV83102.1"/>
    <property type="molecule type" value="Genomic_DNA"/>
</dbReference>
<dbReference type="OrthoDB" id="648861at2759"/>
<dbReference type="PANTHER" id="PTHR37534:SF49">
    <property type="entry name" value="LYSINE BIOSYNTHESIS REGULATORY PROTEIN LYS14"/>
    <property type="match status" value="1"/>
</dbReference>
<dbReference type="AlphaFoldDB" id="A0A0D1YJQ5"/>
<gene>
    <name evidence="3" type="ORF">PV11_05156</name>
</gene>
<dbReference type="Pfam" id="PF11951">
    <property type="entry name" value="Fungal_trans_2"/>
    <property type="match status" value="1"/>
</dbReference>
<evidence type="ECO:0000313" key="4">
    <source>
        <dbReference type="Proteomes" id="UP000053599"/>
    </source>
</evidence>
<dbReference type="HOGENOM" id="CLU_017936_0_0_1"/>
<dbReference type="Proteomes" id="UP000053599">
    <property type="component" value="Unassembled WGS sequence"/>
</dbReference>
<dbReference type="GO" id="GO:0000976">
    <property type="term" value="F:transcription cis-regulatory region binding"/>
    <property type="evidence" value="ECO:0007669"/>
    <property type="project" value="TreeGrafter"/>
</dbReference>
<sequence>MVVSSYFVDEMTANVLSVLQLHPDAIRDTLVAIGQLYLDRLGRGSFISALSRRQRTLARLRTMEDPLQNLELALCMLVQLAGLEIVDMKTSPEELGLSGILSSAAILVNRFFLQDRHPSHIAKYFLRALARQDMIMSLTYRRRPWIRTSLWLDEESLSSPDRFMGWTAALMPILEELCELAEDTRLGLRRENGDEQEEEEGILMNILWHEQAMDLQLRIEKWQPVVTDNISATSRPTLLAHATALRLAALLYLHRILYPAGFSLLCDQQACEMGRKVLSTLGIVPENLKTMLWPALVAACEMWQVEDRAVALDVFDGIYTSRATATALAVKAFCVERVWQARDTEQDWDWMKLIYRHPGECTPV</sequence>
<dbReference type="GO" id="GO:0045944">
    <property type="term" value="P:positive regulation of transcription by RNA polymerase II"/>
    <property type="evidence" value="ECO:0007669"/>
    <property type="project" value="TreeGrafter"/>
</dbReference>
<keyword evidence="2" id="KW-0539">Nucleus</keyword>
<name>A0A0D1YJQ5_9EURO</name>
<evidence type="ECO:0000313" key="3">
    <source>
        <dbReference type="EMBL" id="KIV83102.1"/>
    </source>
</evidence>
<dbReference type="GO" id="GO:0005634">
    <property type="term" value="C:nucleus"/>
    <property type="evidence" value="ECO:0007669"/>
    <property type="project" value="UniProtKB-SubCell"/>
</dbReference>
<evidence type="ECO:0000256" key="1">
    <source>
        <dbReference type="ARBA" id="ARBA00004123"/>
    </source>
</evidence>
<dbReference type="GO" id="GO:0003700">
    <property type="term" value="F:DNA-binding transcription factor activity"/>
    <property type="evidence" value="ECO:0007669"/>
    <property type="project" value="TreeGrafter"/>
</dbReference>
<comment type="subcellular location">
    <subcellularLocation>
        <location evidence="1">Nucleus</location>
    </subcellularLocation>
</comment>
<evidence type="ECO:0000256" key="2">
    <source>
        <dbReference type="ARBA" id="ARBA00023242"/>
    </source>
</evidence>